<sequence>MNDQYLNTVRLMLAIAPDVFDTPHFAMKGGTAINMFVQDLPRLSVDIDVVMCSYEPGRDEALAIIHDELARARQAIERQGHMVTVAAASGRNKGDDVKLTVSSTEAQVKVEVNYVFRGTLTPTVTRSIVPRAQAMFRVDFEVPTLADAELYGSKLVAALDRQHPRDIFDVQHMYDTYGLRQDVATAFVGYLAGHNRPVHEVLFAKPRSLEDEYEAGFVGMTVDPVDLAALHAVQARLHHDLPRALTAEHREFLASLLRLEPDWSLMPYDHLRDLPAIRWKIENLAKLKARDATRFAHQVTLLDEGFAALDRI</sequence>
<dbReference type="AlphaFoldDB" id="A0A248VWB2"/>
<keyword evidence="2" id="KW-1185">Reference proteome</keyword>
<accession>A0A248VWB2</accession>
<gene>
    <name evidence="1" type="ORF">CJU94_34595</name>
</gene>
<dbReference type="EMBL" id="CP022991">
    <property type="protein sequence ID" value="ASW03326.1"/>
    <property type="molecule type" value="Genomic_DNA"/>
</dbReference>
<keyword evidence="1" id="KW-0614">Plasmid</keyword>
<reference evidence="1 2" key="1">
    <citation type="submission" date="2017-08" db="EMBL/GenBank/DDBJ databases">
        <title>Identification and genetic characteristics of simultaneous BTEX- and naphthalene-degrading Paraburkholderia sp. BN5 isolated from petroleum-contaminated soil.</title>
        <authorList>
            <person name="Lee Y."/>
            <person name="Jeon C.O."/>
        </authorList>
    </citation>
    <scope>NUCLEOTIDE SEQUENCE [LARGE SCALE GENOMIC DNA]</scope>
    <source>
        <strain evidence="1 2">BN5</strain>
        <plasmid evidence="1 2">pBN1</plasmid>
    </source>
</reference>
<protein>
    <recommendedName>
        <fullName evidence="3">Nucleotidyl transferase AbiEii/AbiGii toxin family protein</fullName>
    </recommendedName>
</protein>
<dbReference type="InterPro" id="IPR014942">
    <property type="entry name" value="AbiEii"/>
</dbReference>
<evidence type="ECO:0008006" key="3">
    <source>
        <dbReference type="Google" id="ProtNLM"/>
    </source>
</evidence>
<dbReference type="KEGG" id="parb:CJU94_34595"/>
<dbReference type="Gene3D" id="3.10.450.620">
    <property type="entry name" value="JHP933, nucleotidyltransferase-like core domain"/>
    <property type="match status" value="1"/>
</dbReference>
<dbReference type="RefSeq" id="WP_095423155.1">
    <property type="nucleotide sequence ID" value="NZ_CP022991.1"/>
</dbReference>
<name>A0A248VWB2_9BURK</name>
<proteinExistence type="predicted"/>
<organism evidence="1 2">
    <name type="scientific">Paraburkholderia aromaticivorans</name>
    <dbReference type="NCBI Taxonomy" id="2026199"/>
    <lineage>
        <taxon>Bacteria</taxon>
        <taxon>Pseudomonadati</taxon>
        <taxon>Pseudomonadota</taxon>
        <taxon>Betaproteobacteria</taxon>
        <taxon>Burkholderiales</taxon>
        <taxon>Burkholderiaceae</taxon>
        <taxon>Paraburkholderia</taxon>
    </lineage>
</organism>
<dbReference type="Proteomes" id="UP000215158">
    <property type="component" value="Plasmid pBN1"/>
</dbReference>
<dbReference type="OrthoDB" id="1550603at2"/>
<evidence type="ECO:0000313" key="2">
    <source>
        <dbReference type="Proteomes" id="UP000215158"/>
    </source>
</evidence>
<dbReference type="Pfam" id="PF08843">
    <property type="entry name" value="AbiEii"/>
    <property type="match status" value="1"/>
</dbReference>
<evidence type="ECO:0000313" key="1">
    <source>
        <dbReference type="EMBL" id="ASW03326.1"/>
    </source>
</evidence>
<geneLocation type="plasmid" evidence="1 2">
    <name>pBN1</name>
</geneLocation>